<dbReference type="AlphaFoldDB" id="A0A4R4Y8V7"/>
<protein>
    <recommendedName>
        <fullName evidence="1">HTH-like domain-containing protein</fullName>
    </recommendedName>
</protein>
<proteinExistence type="predicted"/>
<organism evidence="2 3">
    <name type="scientific">Saccharopolyspora elongata</name>
    <dbReference type="NCBI Taxonomy" id="2530387"/>
    <lineage>
        <taxon>Bacteria</taxon>
        <taxon>Bacillati</taxon>
        <taxon>Actinomycetota</taxon>
        <taxon>Actinomycetes</taxon>
        <taxon>Pseudonocardiales</taxon>
        <taxon>Pseudonocardiaceae</taxon>
        <taxon>Saccharopolyspora</taxon>
    </lineage>
</organism>
<sequence length="62" mass="6687">MLAGNRRKGIEVARCTVERLMRQLGISGVVRGAPKRTTIPAKDGVRAGDLVNRDFAAGRPKV</sequence>
<name>A0A4R4Y8V7_9PSEU</name>
<reference evidence="2 3" key="1">
    <citation type="submission" date="2019-03" db="EMBL/GenBank/DDBJ databases">
        <title>Draft genome sequences of novel Actinobacteria.</title>
        <authorList>
            <person name="Sahin N."/>
            <person name="Ay H."/>
            <person name="Saygin H."/>
        </authorList>
    </citation>
    <scope>NUCLEOTIDE SEQUENCE [LARGE SCALE GENOMIC DNA]</scope>
    <source>
        <strain evidence="2 3">7K502</strain>
    </source>
</reference>
<dbReference type="OrthoDB" id="3254719at2"/>
<dbReference type="InterPro" id="IPR025948">
    <property type="entry name" value="HTH-like_dom"/>
</dbReference>
<evidence type="ECO:0000259" key="1">
    <source>
        <dbReference type="Pfam" id="PF13276"/>
    </source>
</evidence>
<accession>A0A4R4Y8V7</accession>
<keyword evidence="3" id="KW-1185">Reference proteome</keyword>
<evidence type="ECO:0000313" key="2">
    <source>
        <dbReference type="EMBL" id="TDD40360.1"/>
    </source>
</evidence>
<evidence type="ECO:0000313" key="3">
    <source>
        <dbReference type="Proteomes" id="UP000294947"/>
    </source>
</evidence>
<dbReference type="Pfam" id="PF13276">
    <property type="entry name" value="HTH_21"/>
    <property type="match status" value="1"/>
</dbReference>
<comment type="caution">
    <text evidence="2">The sequence shown here is derived from an EMBL/GenBank/DDBJ whole genome shotgun (WGS) entry which is preliminary data.</text>
</comment>
<gene>
    <name evidence="2" type="ORF">E1288_35545</name>
</gene>
<dbReference type="EMBL" id="SMKW01000070">
    <property type="protein sequence ID" value="TDD40360.1"/>
    <property type="molecule type" value="Genomic_DNA"/>
</dbReference>
<dbReference type="Proteomes" id="UP000294947">
    <property type="component" value="Unassembled WGS sequence"/>
</dbReference>
<feature type="domain" description="HTH-like" evidence="1">
    <location>
        <begin position="6"/>
        <end position="32"/>
    </location>
</feature>